<accession>A0A2P2NBR2</accession>
<organism evidence="1">
    <name type="scientific">Rhizophora mucronata</name>
    <name type="common">Asiatic mangrove</name>
    <dbReference type="NCBI Taxonomy" id="61149"/>
    <lineage>
        <taxon>Eukaryota</taxon>
        <taxon>Viridiplantae</taxon>
        <taxon>Streptophyta</taxon>
        <taxon>Embryophyta</taxon>
        <taxon>Tracheophyta</taxon>
        <taxon>Spermatophyta</taxon>
        <taxon>Magnoliopsida</taxon>
        <taxon>eudicotyledons</taxon>
        <taxon>Gunneridae</taxon>
        <taxon>Pentapetalae</taxon>
        <taxon>rosids</taxon>
        <taxon>fabids</taxon>
        <taxon>Malpighiales</taxon>
        <taxon>Rhizophoraceae</taxon>
        <taxon>Rhizophora</taxon>
    </lineage>
</organism>
<protein>
    <submittedName>
        <fullName evidence="1">Uncharacterized protein</fullName>
    </submittedName>
</protein>
<reference evidence="1" key="1">
    <citation type="submission" date="2018-02" db="EMBL/GenBank/DDBJ databases">
        <title>Rhizophora mucronata_Transcriptome.</title>
        <authorList>
            <person name="Meera S.P."/>
            <person name="Sreeshan A."/>
            <person name="Augustine A."/>
        </authorList>
    </citation>
    <scope>NUCLEOTIDE SEQUENCE</scope>
    <source>
        <tissue evidence="1">Leaf</tissue>
    </source>
</reference>
<name>A0A2P2NBR2_RHIMU</name>
<evidence type="ECO:0000313" key="1">
    <source>
        <dbReference type="EMBL" id="MBX39928.1"/>
    </source>
</evidence>
<dbReference type="EMBL" id="GGEC01059444">
    <property type="protein sequence ID" value="MBX39928.1"/>
    <property type="molecule type" value="Transcribed_RNA"/>
</dbReference>
<dbReference type="AlphaFoldDB" id="A0A2P2NBR2"/>
<sequence>MSLLTSPFVIDEHISSLSTSIL</sequence>
<proteinExistence type="predicted"/>